<dbReference type="PANTHER" id="PTHR28595">
    <property type="entry name" value="39S RIBOSOMAL PROTEIN L54, MITOCHONDRIAL"/>
    <property type="match status" value="1"/>
</dbReference>
<keyword evidence="8" id="KW-0732">Signal</keyword>
<name>A0ABQ8LJA9_LABRO</name>
<feature type="signal peptide" evidence="8">
    <location>
        <begin position="1"/>
        <end position="16"/>
    </location>
</feature>
<protein>
    <recommendedName>
        <fullName evidence="7">Large ribosomal subunit protein mL54</fullName>
    </recommendedName>
</protein>
<comment type="caution">
    <text evidence="9">The sequence shown here is derived from an EMBL/GenBank/DDBJ whole genome shotgun (WGS) entry which is preliminary data.</text>
</comment>
<keyword evidence="10" id="KW-1185">Reference proteome</keyword>
<dbReference type="CDD" id="cd20220">
    <property type="entry name" value="PFM_natterin-3-like"/>
    <property type="match status" value="1"/>
</dbReference>
<keyword evidence="3 9" id="KW-0689">Ribosomal protein</keyword>
<dbReference type="Gene3D" id="2.170.15.10">
    <property type="entry name" value="Proaerolysin, chain A, domain 3"/>
    <property type="match status" value="1"/>
</dbReference>
<dbReference type="PANTHER" id="PTHR28595:SF1">
    <property type="entry name" value="LARGE RIBOSOMAL SUBUNIT PROTEIN ML54"/>
    <property type="match status" value="1"/>
</dbReference>
<evidence type="ECO:0000256" key="1">
    <source>
        <dbReference type="ARBA" id="ARBA00004173"/>
    </source>
</evidence>
<comment type="similarity">
    <text evidence="6">Belongs to the mitochondrion-specific ribosomal protein mL54 family.</text>
</comment>
<keyword evidence="5" id="KW-0687">Ribonucleoprotein</keyword>
<comment type="subcellular location">
    <subcellularLocation>
        <location evidence="1">Mitochondrion</location>
    </subcellularLocation>
</comment>
<reference evidence="9 10" key="1">
    <citation type="submission" date="2022-01" db="EMBL/GenBank/DDBJ databases">
        <title>A high-quality chromosome-level genome assembly of rohu carp, Labeo rohita.</title>
        <authorList>
            <person name="Arick M.A. II"/>
            <person name="Hsu C.-Y."/>
            <person name="Magbanua Z."/>
            <person name="Pechanova O."/>
            <person name="Grover C."/>
            <person name="Miller E."/>
            <person name="Thrash A."/>
            <person name="Ezzel L."/>
            <person name="Alam S."/>
            <person name="Benzie J."/>
            <person name="Hamilton M."/>
            <person name="Karsi A."/>
            <person name="Lawrence M.L."/>
            <person name="Peterson D.G."/>
        </authorList>
    </citation>
    <scope>NUCLEOTIDE SEQUENCE [LARGE SCALE GENOMIC DNA]</scope>
    <source>
        <strain evidence="10">BAU-BD-2019</strain>
        <tissue evidence="9">Blood</tissue>
    </source>
</reference>
<evidence type="ECO:0000256" key="6">
    <source>
        <dbReference type="ARBA" id="ARBA00033752"/>
    </source>
</evidence>
<dbReference type="InterPro" id="IPR013870">
    <property type="entry name" value="Ribosomal_mL54"/>
</dbReference>
<evidence type="ECO:0000256" key="5">
    <source>
        <dbReference type="ARBA" id="ARBA00023274"/>
    </source>
</evidence>
<accession>A0ABQ8LJA9</accession>
<keyword evidence="2" id="KW-0809">Transit peptide</keyword>
<gene>
    <name evidence="9" type="ORF">H4Q32_000452</name>
</gene>
<dbReference type="Pfam" id="PF08561">
    <property type="entry name" value="Ribosomal_L37"/>
    <property type="match status" value="1"/>
</dbReference>
<proteinExistence type="inferred from homology"/>
<evidence type="ECO:0000313" key="10">
    <source>
        <dbReference type="Proteomes" id="UP000830375"/>
    </source>
</evidence>
<sequence length="572" mass="64975">MLALLLISLQLTGGDFHKTDKKAKTKIPKWLRRRFPSKSDKTKQENDKVVIQTATDLNSNLEWVASTKVPKDTVSFIEEQKEYYIAKRHPKCEICFFDKDKQSCITWLQDGIKSSSVGYNEIMFLVNKDNFEIIEWKLSTNQTIPPMVIEVCEEIGVFQDYDINMENITETAEFLTLNTDFKMQHLSVVEYLMSSVVTSENLEVLKHFQASNENCKPSKHTVKFDQNIDKTTTYQTGKINTLGGNVELSVSGKIPSMISIGGKFGLKYDRSHSRSNTTSVVEKTLHSVDIEVEIPPNHSCTIDITSNTFIAEVPFTGEMTRMYKNNEIRKTFINGTYIHQEVAEIQTLVNPCQPLSESTVAHSVLHSFKRINLPALNAYNELFVNTLWIQFHSYAIISPVNGTSAMKVLLIMSMVQEWLGGISTSIPTECRVFSAVDVSGVTGQVERINLPGLNAYNELFVNSLQIQARGYASKKPVAKGKGKGMVKEVFKGPEVCKDPVKLCTHAVGVNILKQGEDPLIKPKEEYPEWLFQLDLGPPKKLNELEPDSWEYWKLLRKEHIWRHNKLHKGKKM</sequence>
<keyword evidence="4" id="KW-0496">Mitochondrion</keyword>
<dbReference type="GO" id="GO:0005840">
    <property type="term" value="C:ribosome"/>
    <property type="evidence" value="ECO:0007669"/>
    <property type="project" value="UniProtKB-KW"/>
</dbReference>
<evidence type="ECO:0000256" key="8">
    <source>
        <dbReference type="SAM" id="SignalP"/>
    </source>
</evidence>
<evidence type="ECO:0000256" key="7">
    <source>
        <dbReference type="ARBA" id="ARBA00035179"/>
    </source>
</evidence>
<evidence type="ECO:0000256" key="3">
    <source>
        <dbReference type="ARBA" id="ARBA00022980"/>
    </source>
</evidence>
<feature type="chain" id="PRO_5045475148" description="Large ribosomal subunit protein mL54" evidence="8">
    <location>
        <begin position="17"/>
        <end position="572"/>
    </location>
</feature>
<dbReference type="EMBL" id="JACTAM010000022">
    <property type="protein sequence ID" value="KAI2650459.1"/>
    <property type="molecule type" value="Genomic_DNA"/>
</dbReference>
<dbReference type="Proteomes" id="UP000830375">
    <property type="component" value="Unassembled WGS sequence"/>
</dbReference>
<dbReference type="SUPFAM" id="SSF56973">
    <property type="entry name" value="Aerolisin/ETX pore-forming domain"/>
    <property type="match status" value="1"/>
</dbReference>
<evidence type="ECO:0000256" key="2">
    <source>
        <dbReference type="ARBA" id="ARBA00022946"/>
    </source>
</evidence>
<organism evidence="9 10">
    <name type="scientific">Labeo rohita</name>
    <name type="common">Indian major carp</name>
    <name type="synonym">Cyprinus rohita</name>
    <dbReference type="NCBI Taxonomy" id="84645"/>
    <lineage>
        <taxon>Eukaryota</taxon>
        <taxon>Metazoa</taxon>
        <taxon>Chordata</taxon>
        <taxon>Craniata</taxon>
        <taxon>Vertebrata</taxon>
        <taxon>Euteleostomi</taxon>
        <taxon>Actinopterygii</taxon>
        <taxon>Neopterygii</taxon>
        <taxon>Teleostei</taxon>
        <taxon>Ostariophysi</taxon>
        <taxon>Cypriniformes</taxon>
        <taxon>Cyprinidae</taxon>
        <taxon>Labeoninae</taxon>
        <taxon>Labeonini</taxon>
        <taxon>Labeo</taxon>
    </lineage>
</organism>
<evidence type="ECO:0000313" key="9">
    <source>
        <dbReference type="EMBL" id="KAI2650459.1"/>
    </source>
</evidence>
<evidence type="ECO:0000256" key="4">
    <source>
        <dbReference type="ARBA" id="ARBA00023128"/>
    </source>
</evidence>